<dbReference type="SUPFAM" id="SSF56112">
    <property type="entry name" value="Protein kinase-like (PK-like)"/>
    <property type="match status" value="1"/>
</dbReference>
<keyword evidence="7" id="KW-1185">Reference proteome</keyword>
<sequence>MTLSPAGDIKKMIAPLIIPQPHSLSPSSYGAQNATITPPLTPSSPSYSAFHPANASPPRPEPSLLSLPYSSLLGTGAWSKVYSLGEVSIAVKTPVNISARAVLESEAKILSYVASALTHNSGIAAFHGYDPVTAAVYMELIPGGTLETHLESCTPAHIRAPAIGMPQWLFLAEQLARTFSALKRTNVVHGDIKLGNILLRPWSPPPSAAVDPIWAAYIRGGGTLLEPVVVDFSSAHINLPCELPEAMSAVTTAYAAPELLQSFLSEPRHPLPTHASDLYSLALSLLAAAVGSEVYRNAGKHVGIYVRQGNPMGWVKADERGMKVGRGGAVSEVLEGCFGKTAEGRTGVEELGVRVEGWKKAWWNEGRTSGNPRWGC</sequence>
<name>A0ABR3GFS5_9PEZI</name>
<accession>A0ABR3GFS5</accession>
<keyword evidence="1" id="KW-0808">Transferase</keyword>
<dbReference type="Gene3D" id="1.10.510.10">
    <property type="entry name" value="Transferase(Phosphotransferase) domain 1"/>
    <property type="match status" value="1"/>
</dbReference>
<feature type="domain" description="Protein kinase" evidence="5">
    <location>
        <begin position="67"/>
        <end position="363"/>
    </location>
</feature>
<evidence type="ECO:0000256" key="3">
    <source>
        <dbReference type="ARBA" id="ARBA00022777"/>
    </source>
</evidence>
<keyword evidence="4" id="KW-0067">ATP-binding</keyword>
<dbReference type="Pfam" id="PF00069">
    <property type="entry name" value="Pkinase"/>
    <property type="match status" value="1"/>
</dbReference>
<dbReference type="Proteomes" id="UP001447188">
    <property type="component" value="Unassembled WGS sequence"/>
</dbReference>
<dbReference type="InterPro" id="IPR011009">
    <property type="entry name" value="Kinase-like_dom_sf"/>
</dbReference>
<dbReference type="PANTHER" id="PTHR44329">
    <property type="entry name" value="SERINE/THREONINE-PROTEIN KINASE TNNI3K-RELATED"/>
    <property type="match status" value="1"/>
</dbReference>
<comment type="caution">
    <text evidence="6">The sequence shown here is derived from an EMBL/GenBank/DDBJ whole genome shotgun (WGS) entry which is preliminary data.</text>
</comment>
<dbReference type="InterPro" id="IPR051681">
    <property type="entry name" value="Ser/Thr_Kinases-Pseudokinases"/>
</dbReference>
<dbReference type="PANTHER" id="PTHR44329:SF288">
    <property type="entry name" value="MITOGEN-ACTIVATED PROTEIN KINASE KINASE KINASE 20"/>
    <property type="match status" value="1"/>
</dbReference>
<dbReference type="PROSITE" id="PS00108">
    <property type="entry name" value="PROTEIN_KINASE_ST"/>
    <property type="match status" value="1"/>
</dbReference>
<evidence type="ECO:0000256" key="2">
    <source>
        <dbReference type="ARBA" id="ARBA00022741"/>
    </source>
</evidence>
<evidence type="ECO:0000313" key="7">
    <source>
        <dbReference type="Proteomes" id="UP001447188"/>
    </source>
</evidence>
<organism evidence="6 7">
    <name type="scientific">Discina gigas</name>
    <dbReference type="NCBI Taxonomy" id="1032678"/>
    <lineage>
        <taxon>Eukaryota</taxon>
        <taxon>Fungi</taxon>
        <taxon>Dikarya</taxon>
        <taxon>Ascomycota</taxon>
        <taxon>Pezizomycotina</taxon>
        <taxon>Pezizomycetes</taxon>
        <taxon>Pezizales</taxon>
        <taxon>Discinaceae</taxon>
        <taxon>Discina</taxon>
    </lineage>
</organism>
<gene>
    <name evidence="6" type="ORF">Q9L58_006423</name>
</gene>
<dbReference type="InterPro" id="IPR000719">
    <property type="entry name" value="Prot_kinase_dom"/>
</dbReference>
<evidence type="ECO:0000256" key="4">
    <source>
        <dbReference type="ARBA" id="ARBA00022840"/>
    </source>
</evidence>
<protein>
    <recommendedName>
        <fullName evidence="5">Protein kinase domain-containing protein</fullName>
    </recommendedName>
</protein>
<proteinExistence type="predicted"/>
<dbReference type="SMART" id="SM00220">
    <property type="entry name" value="S_TKc"/>
    <property type="match status" value="1"/>
</dbReference>
<dbReference type="PROSITE" id="PS50011">
    <property type="entry name" value="PROTEIN_KINASE_DOM"/>
    <property type="match status" value="1"/>
</dbReference>
<keyword evidence="2" id="KW-0547">Nucleotide-binding</keyword>
<evidence type="ECO:0000259" key="5">
    <source>
        <dbReference type="PROSITE" id="PS50011"/>
    </source>
</evidence>
<reference evidence="6 7" key="1">
    <citation type="submission" date="2024-02" db="EMBL/GenBank/DDBJ databases">
        <title>Discinaceae phylogenomics.</title>
        <authorList>
            <person name="Dirks A.C."/>
            <person name="James T.Y."/>
        </authorList>
    </citation>
    <scope>NUCLEOTIDE SEQUENCE [LARGE SCALE GENOMIC DNA]</scope>
    <source>
        <strain evidence="6 7">ACD0624</strain>
    </source>
</reference>
<evidence type="ECO:0000313" key="6">
    <source>
        <dbReference type="EMBL" id="KAL0634630.1"/>
    </source>
</evidence>
<keyword evidence="3" id="KW-0418">Kinase</keyword>
<dbReference type="InterPro" id="IPR008271">
    <property type="entry name" value="Ser/Thr_kinase_AS"/>
</dbReference>
<dbReference type="EMBL" id="JBBBZM010000089">
    <property type="protein sequence ID" value="KAL0634630.1"/>
    <property type="molecule type" value="Genomic_DNA"/>
</dbReference>
<evidence type="ECO:0000256" key="1">
    <source>
        <dbReference type="ARBA" id="ARBA00022679"/>
    </source>
</evidence>